<dbReference type="GO" id="GO:0005615">
    <property type="term" value="C:extracellular space"/>
    <property type="evidence" value="ECO:0007669"/>
    <property type="project" value="TreeGrafter"/>
</dbReference>
<evidence type="ECO:0000256" key="12">
    <source>
        <dbReference type="RuleBase" id="RU364040"/>
    </source>
</evidence>
<sequence length="851" mass="93535">MPDELLYRLPNTVVPDRYDLTLAPDLGSATFEGSVDITLRVIEPVQEIVLNAADLQVHDAGLRTGLDPTQGRVALDEATERLTVAFDEPVGAGDHVLSIRFSGTLNDKLEGFYRSTFKDADGIEHVIATTQFESTDARRAFPCWDEPAFKAVFAVTLEVDAGLMAISNGHVVSEEPLGDTKRRVVFGDTMKMSTYLVAFIVGPLEATEPVDVDGTPLRVAFVPGKAHMAPFALEIGAHSLRFFTDYFGIPYPGSKLDMIALPDFAFGAMENLGAVTFRETALLVDETTASRLERERVADVVAHELAHMWFGDLVTMKWWNGIWLNEAFATFMELLAVDAFRPDWDRWVSFGASRAGAMVIDGMRSTRPIEFPVVAPEEAEGMFDVLTYQKGAAVVRMLEQYLGTEPFTSGIRHYIEKHSYGNTETTDLWDAIEHASGEPVRSTMDSWIFQGGHPVLTVELGEDGSSVRLEQRRFRYLPSDDDGEIRWQVPVLVRASVGGKVTTSKVLLTEASQSIDLGGSPDWVVVNSGGSGFYRVRYSTDLLGRLTGDAFADLSAIERFNLVSDAWATVWSGLAPVEDFLALARLFEGETDPTVWSMVLAPFGLLERTLGRGHEAPLRAFVHALVSPAFDRLGWEPQPGEDEKTATLRGLLLGALGTTAGDQAVRTRAVELHTAYLEDRSSLSPDLVPAVVGIVADSGGEAEYQQFLERFRSPATPQEEVRYLMSLAGFRNEALVRRTLDLVLTEVRSQNAAFLVNSLLANVDHGPLAWEWVKEHWDELQERLPDNAHARMVESVSTLSTPALGDDVRAFLSAHPVKAGQKTVDQTLERLAVNTAFRERNASGLADALAG</sequence>
<evidence type="ECO:0000256" key="6">
    <source>
        <dbReference type="ARBA" id="ARBA00022801"/>
    </source>
</evidence>
<evidence type="ECO:0000256" key="3">
    <source>
        <dbReference type="ARBA" id="ARBA00022438"/>
    </source>
</evidence>
<dbReference type="InterPro" id="IPR014782">
    <property type="entry name" value="Peptidase_M1_dom"/>
</dbReference>
<feature type="site" description="Transition state stabilizer" evidence="11">
    <location>
        <position position="388"/>
    </location>
</feature>
<feature type="binding site" evidence="10">
    <location>
        <position position="307"/>
    </location>
    <ligand>
        <name>Zn(2+)</name>
        <dbReference type="ChEBI" id="CHEBI:29105"/>
        <note>catalytic</note>
    </ligand>
</feature>
<dbReference type="PRINTS" id="PR00756">
    <property type="entry name" value="ALADIPTASE"/>
</dbReference>
<dbReference type="FunFam" id="2.60.40.1730:FF:000002">
    <property type="entry name" value="Aminopeptidase"/>
    <property type="match status" value="1"/>
</dbReference>
<dbReference type="GO" id="GO:0005737">
    <property type="term" value="C:cytoplasm"/>
    <property type="evidence" value="ECO:0007669"/>
    <property type="project" value="TreeGrafter"/>
</dbReference>
<feature type="domain" description="ERAP1-like C-terminal" evidence="14">
    <location>
        <begin position="523"/>
        <end position="831"/>
    </location>
</feature>
<keyword evidence="7 10" id="KW-0862">Zinc</keyword>
<evidence type="ECO:0000256" key="8">
    <source>
        <dbReference type="ARBA" id="ARBA00023049"/>
    </source>
</evidence>
<proteinExistence type="inferred from homology"/>
<evidence type="ECO:0000259" key="15">
    <source>
        <dbReference type="Pfam" id="PF17900"/>
    </source>
</evidence>
<dbReference type="PANTHER" id="PTHR11533:SF174">
    <property type="entry name" value="PUROMYCIN-SENSITIVE AMINOPEPTIDASE-RELATED"/>
    <property type="match status" value="1"/>
</dbReference>
<evidence type="ECO:0000256" key="10">
    <source>
        <dbReference type="PIRSR" id="PIRSR634016-3"/>
    </source>
</evidence>
<dbReference type="FunFam" id="1.10.390.10:FF:000001">
    <property type="entry name" value="Aminopeptidase"/>
    <property type="match status" value="1"/>
</dbReference>
<dbReference type="GO" id="GO:0016285">
    <property type="term" value="F:alanyl aminopeptidase activity"/>
    <property type="evidence" value="ECO:0007669"/>
    <property type="project" value="UniProtKB-EC"/>
</dbReference>
<dbReference type="GO" id="GO:0006508">
    <property type="term" value="P:proteolysis"/>
    <property type="evidence" value="ECO:0007669"/>
    <property type="project" value="UniProtKB-KW"/>
</dbReference>
<comment type="cofactor">
    <cofactor evidence="10 12">
        <name>Zn(2+)</name>
        <dbReference type="ChEBI" id="CHEBI:29105"/>
    </cofactor>
    <text evidence="10 12">Binds 1 zinc ion per subunit.</text>
</comment>
<dbReference type="Pfam" id="PF11838">
    <property type="entry name" value="ERAP1_C"/>
    <property type="match status" value="1"/>
</dbReference>
<dbReference type="Gene3D" id="2.60.40.1730">
    <property type="entry name" value="tricorn interacting facor f3 domain"/>
    <property type="match status" value="1"/>
</dbReference>
<evidence type="ECO:0000256" key="4">
    <source>
        <dbReference type="ARBA" id="ARBA00022670"/>
    </source>
</evidence>
<dbReference type="Pfam" id="PF17900">
    <property type="entry name" value="Peptidase_M1_N"/>
    <property type="match status" value="1"/>
</dbReference>
<name>A0A6J4HCM6_9ACTN</name>
<keyword evidence="4 12" id="KW-0645">Protease</keyword>
<dbReference type="GO" id="GO:0016020">
    <property type="term" value="C:membrane"/>
    <property type="evidence" value="ECO:0007669"/>
    <property type="project" value="TreeGrafter"/>
</dbReference>
<dbReference type="EC" id="3.4.11.-" evidence="12"/>
<gene>
    <name evidence="16" type="ORF">AVDCRST_MAG50-519</name>
</gene>
<protein>
    <recommendedName>
        <fullName evidence="12">Aminopeptidase</fullName>
        <ecNumber evidence="12">3.4.11.-</ecNumber>
    </recommendedName>
</protein>
<feature type="domain" description="Aminopeptidase N-like N-terminal" evidence="15">
    <location>
        <begin position="14"/>
        <end position="196"/>
    </location>
</feature>
<dbReference type="Gene3D" id="1.10.390.10">
    <property type="entry name" value="Neutral Protease Domain 2"/>
    <property type="match status" value="1"/>
</dbReference>
<keyword evidence="3 12" id="KW-0031">Aminopeptidase</keyword>
<evidence type="ECO:0000256" key="7">
    <source>
        <dbReference type="ARBA" id="ARBA00022833"/>
    </source>
</evidence>
<feature type="binding site" evidence="10">
    <location>
        <position position="303"/>
    </location>
    <ligand>
        <name>Zn(2+)</name>
        <dbReference type="ChEBI" id="CHEBI:29105"/>
        <note>catalytic</note>
    </ligand>
</feature>
<dbReference type="GO" id="GO:0043171">
    <property type="term" value="P:peptide catabolic process"/>
    <property type="evidence" value="ECO:0007669"/>
    <property type="project" value="TreeGrafter"/>
</dbReference>
<feature type="binding site" evidence="10">
    <location>
        <position position="326"/>
    </location>
    <ligand>
        <name>Zn(2+)</name>
        <dbReference type="ChEBI" id="CHEBI:29105"/>
        <note>catalytic</note>
    </ligand>
</feature>
<evidence type="ECO:0000259" key="13">
    <source>
        <dbReference type="Pfam" id="PF01433"/>
    </source>
</evidence>
<dbReference type="InterPro" id="IPR027268">
    <property type="entry name" value="Peptidase_M4/M1_CTD_sf"/>
</dbReference>
<dbReference type="InterPro" id="IPR050344">
    <property type="entry name" value="Peptidase_M1_aminopeptidases"/>
</dbReference>
<evidence type="ECO:0000256" key="11">
    <source>
        <dbReference type="PIRSR" id="PIRSR634016-4"/>
    </source>
</evidence>
<reference evidence="16" key="1">
    <citation type="submission" date="2020-02" db="EMBL/GenBank/DDBJ databases">
        <authorList>
            <person name="Meier V. D."/>
        </authorList>
    </citation>
    <scope>NUCLEOTIDE SEQUENCE</scope>
    <source>
        <strain evidence="16">AVDCRST_MAG50</strain>
    </source>
</reference>
<dbReference type="EMBL" id="CADCTF010000021">
    <property type="protein sequence ID" value="CAA9218735.1"/>
    <property type="molecule type" value="Genomic_DNA"/>
</dbReference>
<dbReference type="GO" id="GO:0042277">
    <property type="term" value="F:peptide binding"/>
    <property type="evidence" value="ECO:0007669"/>
    <property type="project" value="TreeGrafter"/>
</dbReference>
<feature type="active site" description="Proton acceptor" evidence="9">
    <location>
        <position position="304"/>
    </location>
</feature>
<dbReference type="SUPFAM" id="SSF55486">
    <property type="entry name" value="Metalloproteases ('zincins'), catalytic domain"/>
    <property type="match status" value="1"/>
</dbReference>
<evidence type="ECO:0000256" key="1">
    <source>
        <dbReference type="ARBA" id="ARBA00000098"/>
    </source>
</evidence>
<dbReference type="SUPFAM" id="SSF63737">
    <property type="entry name" value="Leukotriene A4 hydrolase N-terminal domain"/>
    <property type="match status" value="1"/>
</dbReference>
<evidence type="ECO:0000313" key="16">
    <source>
        <dbReference type="EMBL" id="CAA9218735.1"/>
    </source>
</evidence>
<dbReference type="Gene3D" id="1.25.50.20">
    <property type="match status" value="1"/>
</dbReference>
<keyword evidence="5 10" id="KW-0479">Metal-binding</keyword>
<dbReference type="InterPro" id="IPR034016">
    <property type="entry name" value="M1_APN-typ"/>
</dbReference>
<accession>A0A6J4HCM6</accession>
<evidence type="ECO:0000256" key="2">
    <source>
        <dbReference type="ARBA" id="ARBA00010136"/>
    </source>
</evidence>
<feature type="domain" description="Peptidase M1 membrane alanine aminopeptidase" evidence="13">
    <location>
        <begin position="231"/>
        <end position="447"/>
    </location>
</feature>
<keyword evidence="8 12" id="KW-0482">Metalloprotease</keyword>
<dbReference type="InterPro" id="IPR045357">
    <property type="entry name" value="Aminopeptidase_N-like_N"/>
</dbReference>
<dbReference type="InterPro" id="IPR042097">
    <property type="entry name" value="Aminopeptidase_N-like_N_sf"/>
</dbReference>
<comment type="catalytic activity">
    <reaction evidence="1">
        <text>Release of an N-terminal amino acid, Xaa-|-Yaa- from a peptide, amide or arylamide. Xaa is preferably Ala, but may be most amino acids including Pro (slow action). When a terminal hydrophobic residue is followed by a prolyl residue, the two may be released as an intact Xaa-Pro dipeptide.</text>
        <dbReference type="EC" id="3.4.11.2"/>
    </reaction>
</comment>
<dbReference type="Gene3D" id="2.60.40.1910">
    <property type="match status" value="1"/>
</dbReference>
<comment type="similarity">
    <text evidence="2 12">Belongs to the peptidase M1 family.</text>
</comment>
<dbReference type="Pfam" id="PF01433">
    <property type="entry name" value="Peptidase_M1"/>
    <property type="match status" value="1"/>
</dbReference>
<dbReference type="InterPro" id="IPR001930">
    <property type="entry name" value="Peptidase_M1"/>
</dbReference>
<dbReference type="GO" id="GO:0070006">
    <property type="term" value="F:metalloaminopeptidase activity"/>
    <property type="evidence" value="ECO:0007669"/>
    <property type="project" value="TreeGrafter"/>
</dbReference>
<evidence type="ECO:0000256" key="9">
    <source>
        <dbReference type="PIRSR" id="PIRSR634016-1"/>
    </source>
</evidence>
<dbReference type="AlphaFoldDB" id="A0A6J4HCM6"/>
<dbReference type="PANTHER" id="PTHR11533">
    <property type="entry name" value="PROTEASE M1 ZINC METALLOPROTEASE"/>
    <property type="match status" value="1"/>
</dbReference>
<dbReference type="CDD" id="cd09601">
    <property type="entry name" value="M1_APN-Q_like"/>
    <property type="match status" value="1"/>
</dbReference>
<keyword evidence="6 12" id="KW-0378">Hydrolase</keyword>
<evidence type="ECO:0000259" key="14">
    <source>
        <dbReference type="Pfam" id="PF11838"/>
    </source>
</evidence>
<dbReference type="GO" id="GO:0008270">
    <property type="term" value="F:zinc ion binding"/>
    <property type="evidence" value="ECO:0007669"/>
    <property type="project" value="UniProtKB-UniRule"/>
</dbReference>
<evidence type="ECO:0000256" key="5">
    <source>
        <dbReference type="ARBA" id="ARBA00022723"/>
    </source>
</evidence>
<organism evidence="16">
    <name type="scientific">uncultured Acidimicrobiales bacterium</name>
    <dbReference type="NCBI Taxonomy" id="310071"/>
    <lineage>
        <taxon>Bacteria</taxon>
        <taxon>Bacillati</taxon>
        <taxon>Actinomycetota</taxon>
        <taxon>Acidimicrobiia</taxon>
        <taxon>Acidimicrobiales</taxon>
        <taxon>environmental samples</taxon>
    </lineage>
</organism>
<dbReference type="InterPro" id="IPR024571">
    <property type="entry name" value="ERAP1-like_C_dom"/>
</dbReference>